<keyword evidence="2" id="KW-1185">Reference proteome</keyword>
<comment type="caution">
    <text evidence="1">The sequence shown here is derived from an EMBL/GenBank/DDBJ whole genome shotgun (WGS) entry which is preliminary data.</text>
</comment>
<dbReference type="AlphaFoldDB" id="A0A3P1V757"/>
<reference evidence="1 2" key="1">
    <citation type="submission" date="2018-11" db="EMBL/GenBank/DDBJ databases">
        <title>Genomes From Bacteria Associated with the Canine Oral Cavity: a Test Case for Automated Genome-Based Taxonomic Assignment.</title>
        <authorList>
            <person name="Coil D.A."/>
            <person name="Jospin G."/>
            <person name="Darling A.E."/>
            <person name="Wallis C."/>
            <person name="Davis I.J."/>
            <person name="Harris S."/>
            <person name="Eisen J.A."/>
            <person name="Holcombe L.J."/>
            <person name="O'Flynn C."/>
        </authorList>
    </citation>
    <scope>NUCLEOTIDE SEQUENCE [LARGE SCALE GENOMIC DNA]</scope>
    <source>
        <strain evidence="1 2">OH4621_COT-116</strain>
    </source>
</reference>
<organism evidence="1 2">
    <name type="scientific">Streptococcus minor</name>
    <dbReference type="NCBI Taxonomy" id="229549"/>
    <lineage>
        <taxon>Bacteria</taxon>
        <taxon>Bacillati</taxon>
        <taxon>Bacillota</taxon>
        <taxon>Bacilli</taxon>
        <taxon>Lactobacillales</taxon>
        <taxon>Streptococcaceae</taxon>
        <taxon>Streptococcus</taxon>
    </lineage>
</organism>
<evidence type="ECO:0000313" key="1">
    <source>
        <dbReference type="EMBL" id="RRD29497.1"/>
    </source>
</evidence>
<accession>A0A3P1V757</accession>
<sequence length="68" mass="7755">MENKFIKVTCITDGHEWDVIVNINDIARLSYDINQLECKTPFPNGSHCAFVSQNEFDRLEKLLLGGRG</sequence>
<protein>
    <submittedName>
        <fullName evidence="1">Uncharacterized protein</fullName>
    </submittedName>
</protein>
<proteinExistence type="predicted"/>
<dbReference type="EMBL" id="RQZA01000016">
    <property type="protein sequence ID" value="RRD29497.1"/>
    <property type="molecule type" value="Genomic_DNA"/>
</dbReference>
<evidence type="ECO:0000313" key="2">
    <source>
        <dbReference type="Proteomes" id="UP000281771"/>
    </source>
</evidence>
<gene>
    <name evidence="1" type="ORF">EII38_09655</name>
</gene>
<name>A0A3P1V757_9STRE</name>
<dbReference type="Proteomes" id="UP000281771">
    <property type="component" value="Unassembled WGS sequence"/>
</dbReference>